<comment type="caution">
    <text evidence="1">The sequence shown here is derived from an EMBL/GenBank/DDBJ whole genome shotgun (WGS) entry which is preliminary data.</text>
</comment>
<gene>
    <name evidence="1" type="ORF">LCGC14_1169090</name>
</gene>
<name>A0A0F9PVX2_9ZZZZ</name>
<reference evidence="1" key="1">
    <citation type="journal article" date="2015" name="Nature">
        <title>Complex archaea that bridge the gap between prokaryotes and eukaryotes.</title>
        <authorList>
            <person name="Spang A."/>
            <person name="Saw J.H."/>
            <person name="Jorgensen S.L."/>
            <person name="Zaremba-Niedzwiedzka K."/>
            <person name="Martijn J."/>
            <person name="Lind A.E."/>
            <person name="van Eijk R."/>
            <person name="Schleper C."/>
            <person name="Guy L."/>
            <person name="Ettema T.J."/>
        </authorList>
    </citation>
    <scope>NUCLEOTIDE SEQUENCE</scope>
</reference>
<dbReference type="AlphaFoldDB" id="A0A0F9PVX2"/>
<accession>A0A0F9PVX2</accession>
<protein>
    <submittedName>
        <fullName evidence="1">Uncharacterized protein</fullName>
    </submittedName>
</protein>
<evidence type="ECO:0000313" key="1">
    <source>
        <dbReference type="EMBL" id="KKM97337.1"/>
    </source>
</evidence>
<organism evidence="1">
    <name type="scientific">marine sediment metagenome</name>
    <dbReference type="NCBI Taxonomy" id="412755"/>
    <lineage>
        <taxon>unclassified sequences</taxon>
        <taxon>metagenomes</taxon>
        <taxon>ecological metagenomes</taxon>
    </lineage>
</organism>
<sequence>MGWRGQKASSLPIIIGAFFLDSHIIIPRIDIILDSRTNSYILPFGPVIFNHQSETLTSGTLKYLSWAIAKKLTSEYVTSTSLALNTRFEASQTKLYSFISKEVNKQIITNKLFNSRLDTIGLSPSELIGKNIWLAKKYNNFLRASYMGVFSYATSGATTYSPARTQIEQFYNTKDRGTTIKYKEYNNGKKRWEFLGQTSFNLKITKSFLDSIGFSPWGKTTSLSTLIGDYYPKFKNDNVNNFKEKAKKIISRFGTDNKKVLIQPIWSTNDPNLGYQTPTTSTSLKNKIFLPNDNSVFEVDLDNPKEADYILEHISHLIGTYGAIFAFREYVDINSDSRYKDIPDRIERMKKYFEENRKVITLVDFEGYQKVESIFSGSSNWEQVLIDGYSTDSSGKTFFDDDVFKNFAEWDEVWVHKMSLSPNPGGSFWTNYFDYIKNGVTGRIDGRPEVMRRILGLNLGGERI</sequence>
<dbReference type="EMBL" id="LAZR01005760">
    <property type="protein sequence ID" value="KKM97337.1"/>
    <property type="molecule type" value="Genomic_DNA"/>
</dbReference>
<proteinExistence type="predicted"/>